<feature type="domain" description="G-protein coupled receptors family 1 profile" evidence="6">
    <location>
        <begin position="1"/>
        <end position="367"/>
    </location>
</feature>
<dbReference type="OrthoDB" id="10549628at2759"/>
<dbReference type="SUPFAM" id="SSF81321">
    <property type="entry name" value="Family A G protein-coupled receptor-like"/>
    <property type="match status" value="1"/>
</dbReference>
<accession>A0A0K2UQ04</accession>
<evidence type="ECO:0000256" key="3">
    <source>
        <dbReference type="ARBA" id="ARBA00022989"/>
    </source>
</evidence>
<evidence type="ECO:0000256" key="4">
    <source>
        <dbReference type="ARBA" id="ARBA00023136"/>
    </source>
</evidence>
<protein>
    <recommendedName>
        <fullName evidence="6">G-protein coupled receptors family 1 profile domain-containing protein</fullName>
    </recommendedName>
</protein>
<dbReference type="InterPro" id="IPR052954">
    <property type="entry name" value="GPCR-Ligand_Int"/>
</dbReference>
<keyword evidence="2 5" id="KW-0812">Transmembrane</keyword>
<organism evidence="7">
    <name type="scientific">Lepeophtheirus salmonis</name>
    <name type="common">Salmon louse</name>
    <name type="synonym">Caligus salmonis</name>
    <dbReference type="NCBI Taxonomy" id="72036"/>
    <lineage>
        <taxon>Eukaryota</taxon>
        <taxon>Metazoa</taxon>
        <taxon>Ecdysozoa</taxon>
        <taxon>Arthropoda</taxon>
        <taxon>Crustacea</taxon>
        <taxon>Multicrustacea</taxon>
        <taxon>Hexanauplia</taxon>
        <taxon>Copepoda</taxon>
        <taxon>Siphonostomatoida</taxon>
        <taxon>Caligidae</taxon>
        <taxon>Lepeophtheirus</taxon>
    </lineage>
</organism>
<evidence type="ECO:0000256" key="2">
    <source>
        <dbReference type="ARBA" id="ARBA00022692"/>
    </source>
</evidence>
<dbReference type="PROSITE" id="PS50262">
    <property type="entry name" value="G_PROTEIN_RECEP_F1_2"/>
    <property type="match status" value="1"/>
</dbReference>
<feature type="transmembrane region" description="Helical" evidence="5">
    <location>
        <begin position="5"/>
        <end position="24"/>
    </location>
</feature>
<dbReference type="GO" id="GO:0016020">
    <property type="term" value="C:membrane"/>
    <property type="evidence" value="ECO:0007669"/>
    <property type="project" value="UniProtKB-SubCell"/>
</dbReference>
<feature type="transmembrane region" description="Helical" evidence="5">
    <location>
        <begin position="308"/>
        <end position="325"/>
    </location>
</feature>
<dbReference type="PANTHER" id="PTHR46641">
    <property type="entry name" value="FMRFAMIDE RECEPTOR-RELATED"/>
    <property type="match status" value="1"/>
</dbReference>
<feature type="non-terminal residue" evidence="7">
    <location>
        <position position="1"/>
    </location>
</feature>
<feature type="transmembrane region" description="Helical" evidence="5">
    <location>
        <begin position="347"/>
        <end position="368"/>
    </location>
</feature>
<proteinExistence type="predicted"/>
<keyword evidence="4 5" id="KW-0472">Membrane</keyword>
<keyword evidence="3 5" id="KW-1133">Transmembrane helix</keyword>
<evidence type="ECO:0000313" key="7">
    <source>
        <dbReference type="EMBL" id="CDW40344.1"/>
    </source>
</evidence>
<dbReference type="Gene3D" id="1.20.1070.10">
    <property type="entry name" value="Rhodopsin 7-helix transmembrane proteins"/>
    <property type="match status" value="1"/>
</dbReference>
<feature type="transmembrane region" description="Helical" evidence="5">
    <location>
        <begin position="36"/>
        <end position="60"/>
    </location>
</feature>
<evidence type="ECO:0000256" key="5">
    <source>
        <dbReference type="SAM" id="Phobius"/>
    </source>
</evidence>
<gene>
    <name evidence="7" type="primary">GPRNNA1</name>
</gene>
<sequence>AVYDLIVVIGCSFLYCLPNLWSYYTYSIYPIILPWLLPIVQIAMMSSVYCTIVMSFERYIRICHLCQMRDSSYITQENFRFYLLSVIIMPVVFYIPKFFEIRAKPVTVSYPIPISCSNYVRYMKTGMDEGVSKQSLTNDENLEVISKLWKFPPNCTKFNFSMDPFSNESMIRNITGYSTQLRLEATPMRENVLYYRIYFIGLNTIFASILPLASLLFLNVSTVKALRKMSRQEELLINDVVIQAPPPTKSTNEDTASVSPCRFEFLEVFYKKKISLGIGGRGSTTAYSPGGLWMDPAKRSQENRLTRISLGIVWLFIFCHVWRLIPTIYEGIVGDEKVQKWPSWLEIINHLSHTLIVFNSAVNFLIYATF</sequence>
<reference evidence="7" key="1">
    <citation type="submission" date="2014-05" db="EMBL/GenBank/DDBJ databases">
        <authorList>
            <person name="Chronopoulou M."/>
        </authorList>
    </citation>
    <scope>NUCLEOTIDE SEQUENCE</scope>
    <source>
        <tissue evidence="7">Whole organism</tissue>
    </source>
</reference>
<dbReference type="PANTHER" id="PTHR46641:SF2">
    <property type="entry name" value="FMRFAMIDE RECEPTOR"/>
    <property type="match status" value="1"/>
</dbReference>
<comment type="subcellular location">
    <subcellularLocation>
        <location evidence="1">Membrane</location>
    </subcellularLocation>
</comment>
<dbReference type="InterPro" id="IPR017452">
    <property type="entry name" value="GPCR_Rhodpsn_7TM"/>
</dbReference>
<feature type="transmembrane region" description="Helical" evidence="5">
    <location>
        <begin position="197"/>
        <end position="220"/>
    </location>
</feature>
<dbReference type="AlphaFoldDB" id="A0A0K2UQ04"/>
<name>A0A0K2UQ04_LEPSM</name>
<evidence type="ECO:0000256" key="1">
    <source>
        <dbReference type="ARBA" id="ARBA00004370"/>
    </source>
</evidence>
<dbReference type="EMBL" id="HACA01022983">
    <property type="protein sequence ID" value="CDW40344.1"/>
    <property type="molecule type" value="Transcribed_RNA"/>
</dbReference>
<feature type="transmembrane region" description="Helical" evidence="5">
    <location>
        <begin position="81"/>
        <end position="99"/>
    </location>
</feature>
<evidence type="ECO:0000259" key="6">
    <source>
        <dbReference type="PROSITE" id="PS50262"/>
    </source>
</evidence>